<dbReference type="Pfam" id="PF09947">
    <property type="entry name" value="DUF2180"/>
    <property type="match status" value="1"/>
</dbReference>
<organism evidence="1 2">
    <name type="scientific">Methanosarcina thermophila (strain ATCC 43570 / DSM 1825 / OCM 12 / VKM B-1830 / TM-1)</name>
    <dbReference type="NCBI Taxonomy" id="523844"/>
    <lineage>
        <taxon>Archaea</taxon>
        <taxon>Methanobacteriati</taxon>
        <taxon>Methanobacteriota</taxon>
        <taxon>Stenosarchaea group</taxon>
        <taxon>Methanomicrobia</taxon>
        <taxon>Methanosarcinales</taxon>
        <taxon>Methanosarcinaceae</taxon>
        <taxon>Methanosarcina</taxon>
    </lineage>
</organism>
<dbReference type="PIRSF" id="PIRSF037465">
    <property type="entry name" value="UCP037465_Znf"/>
    <property type="match status" value="1"/>
</dbReference>
<dbReference type="PATRIC" id="fig|523844.20.peg.2913"/>
<name>A0A0E3KQC8_METTT</name>
<proteinExistence type="predicted"/>
<dbReference type="AlphaFoldDB" id="A0A0E3KQC8"/>
<evidence type="ECO:0000313" key="2">
    <source>
        <dbReference type="Proteomes" id="UP000066529"/>
    </source>
</evidence>
<dbReference type="STRING" id="523844.MSTHT_2385"/>
<dbReference type="EMBL" id="CP009501">
    <property type="protein sequence ID" value="AKB14143.1"/>
    <property type="molecule type" value="Genomic_DNA"/>
</dbReference>
<accession>A0A0E3KQC8</accession>
<dbReference type="KEGG" id="mthr:MSTHT_2385"/>
<dbReference type="HOGENOM" id="CLU_184564_0_0_2"/>
<dbReference type="InterPro" id="IPR017211">
    <property type="entry name" value="UCP037465_Znf"/>
</dbReference>
<dbReference type="GeneID" id="41602202"/>
<protein>
    <recommendedName>
        <fullName evidence="3">Zinc finger protein</fullName>
    </recommendedName>
</protein>
<dbReference type="RefSeq" id="WP_048168095.1">
    <property type="nucleotide sequence ID" value="NZ_CP009501.1"/>
</dbReference>
<evidence type="ECO:0000313" key="1">
    <source>
        <dbReference type="EMBL" id="AKB14143.1"/>
    </source>
</evidence>
<reference evidence="1 2" key="1">
    <citation type="submission" date="2014-07" db="EMBL/GenBank/DDBJ databases">
        <title>Methanogenic archaea and the global carbon cycle.</title>
        <authorList>
            <person name="Henriksen J.R."/>
            <person name="Luke J."/>
            <person name="Reinhart S."/>
            <person name="Benedict M.N."/>
            <person name="Youngblut N.D."/>
            <person name="Metcalf M.E."/>
            <person name="Whitaker R.J."/>
            <person name="Metcalf W.W."/>
        </authorList>
    </citation>
    <scope>NUCLEOTIDE SEQUENCE [LARGE SCALE GENOMIC DNA]</scope>
    <source>
        <strain evidence="2">ATCC 43570 / DSM 1825 / OCM 12 / VKM B-1830 / TM-1</strain>
    </source>
</reference>
<dbReference type="Proteomes" id="UP000066529">
    <property type="component" value="Chromosome"/>
</dbReference>
<evidence type="ECO:0008006" key="3">
    <source>
        <dbReference type="Google" id="ProtNLM"/>
    </source>
</evidence>
<dbReference type="OrthoDB" id="144466at2157"/>
<sequence>MKCYECAREGKDTDAVGICIVCGRGVCKEHLIHEETPAWEGDYPIKLKPDLEHIKRIVCVPCHQALKENCLFNEVC</sequence>
<gene>
    <name evidence="1" type="ORF">MSTHT_2385</name>
</gene>